<reference evidence="2 3" key="1">
    <citation type="submission" date="2017-02" db="EMBL/GenBank/DDBJ databases">
        <title>Natronthermophilus aegyptiacus gen. nov.,sp. nov., an aerobic, extremely halophilic alkalithermophilic archaeon isolated from the athalassohaline Wadi An Natrun, Egypt.</title>
        <authorList>
            <person name="Zhao B."/>
        </authorList>
    </citation>
    <scope>NUCLEOTIDE SEQUENCE [LARGE SCALE GENOMIC DNA]</scope>
    <source>
        <strain evidence="2 3">CGMCC 1.3597</strain>
    </source>
</reference>
<name>A0A202E6T7_9EURY</name>
<accession>A0A202E6T7</accession>
<feature type="transmembrane region" description="Helical" evidence="1">
    <location>
        <begin position="9"/>
        <end position="26"/>
    </location>
</feature>
<keyword evidence="1" id="KW-1133">Transmembrane helix</keyword>
<dbReference type="AlphaFoldDB" id="A0A202E6T7"/>
<protein>
    <submittedName>
        <fullName evidence="2">Uncharacterized protein</fullName>
    </submittedName>
</protein>
<organism evidence="2 3">
    <name type="scientific">Natronolimnobius baerhuensis</name>
    <dbReference type="NCBI Taxonomy" id="253108"/>
    <lineage>
        <taxon>Archaea</taxon>
        <taxon>Methanobacteriati</taxon>
        <taxon>Methanobacteriota</taxon>
        <taxon>Stenosarchaea group</taxon>
        <taxon>Halobacteria</taxon>
        <taxon>Halobacteriales</taxon>
        <taxon>Natrialbaceae</taxon>
        <taxon>Natronolimnobius</taxon>
    </lineage>
</organism>
<feature type="transmembrane region" description="Helical" evidence="1">
    <location>
        <begin position="32"/>
        <end position="50"/>
    </location>
</feature>
<evidence type="ECO:0000313" key="3">
    <source>
        <dbReference type="Proteomes" id="UP000196084"/>
    </source>
</evidence>
<keyword evidence="3" id="KW-1185">Reference proteome</keyword>
<keyword evidence="1" id="KW-0812">Transmembrane</keyword>
<evidence type="ECO:0000256" key="1">
    <source>
        <dbReference type="SAM" id="Phobius"/>
    </source>
</evidence>
<dbReference type="RefSeq" id="WP_054863217.1">
    <property type="nucleotide sequence ID" value="NZ_MWPH01000003.1"/>
</dbReference>
<feature type="transmembrane region" description="Helical" evidence="1">
    <location>
        <begin position="57"/>
        <end position="74"/>
    </location>
</feature>
<keyword evidence="1" id="KW-0472">Membrane</keyword>
<gene>
    <name evidence="2" type="ORF">B2G88_16340</name>
</gene>
<dbReference type="EMBL" id="MWPH01000003">
    <property type="protein sequence ID" value="OVE83972.1"/>
    <property type="molecule type" value="Genomic_DNA"/>
</dbReference>
<dbReference type="Proteomes" id="UP000196084">
    <property type="component" value="Unassembled WGS sequence"/>
</dbReference>
<sequence length="121" mass="12567">MAPTLSDGLLALLYAVLVLIGAMLVIPDPTLVFNFLVGIVGLSVVGYALVDGSLRDLGWGIAALYVVGIIVAVLESAARETLLETGLYGGVLQGTVVIAVCSLLGTYLTVRRRGPPVDLSR</sequence>
<feature type="transmembrane region" description="Helical" evidence="1">
    <location>
        <begin position="86"/>
        <end position="110"/>
    </location>
</feature>
<proteinExistence type="predicted"/>
<comment type="caution">
    <text evidence="2">The sequence shown here is derived from an EMBL/GenBank/DDBJ whole genome shotgun (WGS) entry which is preliminary data.</text>
</comment>
<dbReference type="OrthoDB" id="383891at2157"/>
<evidence type="ECO:0000313" key="2">
    <source>
        <dbReference type="EMBL" id="OVE83972.1"/>
    </source>
</evidence>